<gene>
    <name evidence="4" type="ORF">KFK09_004493</name>
</gene>
<accession>A0A8T3C0H9</accession>
<feature type="compositionally biased region" description="Low complexity" evidence="2">
    <location>
        <begin position="314"/>
        <end position="333"/>
    </location>
</feature>
<dbReference type="EMBL" id="JAGYWB010000004">
    <property type="protein sequence ID" value="KAI0525102.1"/>
    <property type="molecule type" value="Genomic_DNA"/>
</dbReference>
<dbReference type="PANTHER" id="PTHR45125:SF3">
    <property type="entry name" value="NO-APICAL-MERISTEM-ASSOCIATED CARBOXY-TERMINAL DOMAIN PROTEIN"/>
    <property type="match status" value="1"/>
</dbReference>
<feature type="domain" description="No apical meristem-associated C-terminal" evidence="3">
    <location>
        <begin position="147"/>
        <end position="308"/>
    </location>
</feature>
<feature type="compositionally biased region" description="Polar residues" evidence="2">
    <location>
        <begin position="163"/>
        <end position="198"/>
    </location>
</feature>
<dbReference type="OrthoDB" id="785367at2759"/>
<keyword evidence="5" id="KW-1185">Reference proteome</keyword>
<evidence type="ECO:0000259" key="3">
    <source>
        <dbReference type="Pfam" id="PF14303"/>
    </source>
</evidence>
<organism evidence="4 5">
    <name type="scientific">Dendrobium nobile</name>
    <name type="common">Orchid</name>
    <dbReference type="NCBI Taxonomy" id="94219"/>
    <lineage>
        <taxon>Eukaryota</taxon>
        <taxon>Viridiplantae</taxon>
        <taxon>Streptophyta</taxon>
        <taxon>Embryophyta</taxon>
        <taxon>Tracheophyta</taxon>
        <taxon>Spermatophyta</taxon>
        <taxon>Magnoliopsida</taxon>
        <taxon>Liliopsida</taxon>
        <taxon>Asparagales</taxon>
        <taxon>Orchidaceae</taxon>
        <taxon>Epidendroideae</taxon>
        <taxon>Malaxideae</taxon>
        <taxon>Dendrobiinae</taxon>
        <taxon>Dendrobium</taxon>
    </lineage>
</organism>
<proteinExistence type="predicted"/>
<evidence type="ECO:0000313" key="4">
    <source>
        <dbReference type="EMBL" id="KAI0525102.1"/>
    </source>
</evidence>
<dbReference type="Pfam" id="PF14303">
    <property type="entry name" value="NAM-associated"/>
    <property type="match status" value="1"/>
</dbReference>
<reference evidence="4" key="1">
    <citation type="journal article" date="2022" name="Front. Genet.">
        <title>Chromosome-Scale Assembly of the Dendrobium nobile Genome Provides Insights Into the Molecular Mechanism of the Biosynthesis of the Medicinal Active Ingredient of Dendrobium.</title>
        <authorList>
            <person name="Xu Q."/>
            <person name="Niu S.-C."/>
            <person name="Li K.-L."/>
            <person name="Zheng P.-J."/>
            <person name="Zhang X.-J."/>
            <person name="Jia Y."/>
            <person name="Liu Y."/>
            <person name="Niu Y.-X."/>
            <person name="Yu L.-H."/>
            <person name="Chen D.-F."/>
            <person name="Zhang G.-Q."/>
        </authorList>
    </citation>
    <scope>NUCLEOTIDE SEQUENCE</scope>
    <source>
        <tissue evidence="4">Leaf</tissue>
    </source>
</reference>
<dbReference type="Proteomes" id="UP000829196">
    <property type="component" value="Unassembled WGS sequence"/>
</dbReference>
<name>A0A8T3C0H9_DENNO</name>
<comment type="caution">
    <text evidence="4">The sequence shown here is derived from an EMBL/GenBank/DDBJ whole genome shotgun (WGS) entry which is preliminary data.</text>
</comment>
<evidence type="ECO:0000313" key="5">
    <source>
        <dbReference type="Proteomes" id="UP000829196"/>
    </source>
</evidence>
<feature type="region of interest" description="Disordered" evidence="2">
    <location>
        <begin position="312"/>
        <end position="348"/>
    </location>
</feature>
<dbReference type="InterPro" id="IPR029466">
    <property type="entry name" value="NAM-associated_C"/>
</dbReference>
<evidence type="ECO:0000256" key="2">
    <source>
        <dbReference type="SAM" id="MobiDB-lite"/>
    </source>
</evidence>
<dbReference type="AlphaFoldDB" id="A0A8T3C0H9"/>
<protein>
    <recommendedName>
        <fullName evidence="3">No apical meristem-associated C-terminal domain-containing protein</fullName>
    </recommendedName>
</protein>
<evidence type="ECO:0000256" key="1">
    <source>
        <dbReference type="SAM" id="Coils"/>
    </source>
</evidence>
<keyword evidence="1" id="KW-0175">Coiled coil</keyword>
<dbReference type="PANTHER" id="PTHR45125">
    <property type="entry name" value="F21J9.4-RELATED"/>
    <property type="match status" value="1"/>
</dbReference>
<feature type="region of interest" description="Disordered" evidence="2">
    <location>
        <begin position="163"/>
        <end position="199"/>
    </location>
</feature>
<sequence>MGGTISIITDRNSPGYGNCEDIKCSYGASMGSETVGSTAYSQEQDKLLCRIYMEISQDPITGIYQSSDNFWSRVEEEYNNSKIQNWELRSKRSVQSRIQTIEKATRKMHACIRQIENRHISGASNEDILDQARLLFAQDEKFKAGWKFEHVWNIIKNFEKFQDGNSNAGKASRMSNFGNASSESENLTPDSGKQQSPGLSAFSLNLDDDEYNIRGSQSERTIGVKKAKLKRKIDEEMSTFIKTLEDGNKQLIEQLKKTSAQRQQHLELQNKNFALKELKEENKILFQDLSSIQNPNVREFVQAEQARILEKRFGQQQHQQHQQQPPSSSSFGQYLSDFGGADANLPDY</sequence>
<feature type="coiled-coil region" evidence="1">
    <location>
        <begin position="241"/>
        <end position="268"/>
    </location>
</feature>